<gene>
    <name evidence="2" type="ORF">CFAM422_010691</name>
</gene>
<name>A0A9P4X797_9HYPO</name>
<dbReference type="AlphaFoldDB" id="A0A9P4X797"/>
<organism evidence="2 3">
    <name type="scientific">Trichoderma lentiforme</name>
    <dbReference type="NCBI Taxonomy" id="1567552"/>
    <lineage>
        <taxon>Eukaryota</taxon>
        <taxon>Fungi</taxon>
        <taxon>Dikarya</taxon>
        <taxon>Ascomycota</taxon>
        <taxon>Pezizomycotina</taxon>
        <taxon>Sordariomycetes</taxon>
        <taxon>Hypocreomycetidae</taxon>
        <taxon>Hypocreales</taxon>
        <taxon>Hypocreaceae</taxon>
        <taxon>Trichoderma</taxon>
    </lineage>
</organism>
<sequence length="131" mass="14631">MGNQNLPSGEVKFGLSRADHEASAAEEKQPLETLRLATRIIHMVRAVGEAGRFHVPEARRGEAQEKSCLVGKDEPKYRGYALCCCSREGRVLGAHVLERRKRKKKKKGADVGGEKKRTYLFTFMVQAAAEF</sequence>
<feature type="compositionally biased region" description="Basic and acidic residues" evidence="1">
    <location>
        <begin position="17"/>
        <end position="29"/>
    </location>
</feature>
<accession>A0A9P4X797</accession>
<protein>
    <submittedName>
        <fullName evidence="2">Uncharacterized protein</fullName>
    </submittedName>
</protein>
<dbReference type="EMBL" id="QLNT01000021">
    <property type="protein sequence ID" value="KAF3062639.1"/>
    <property type="molecule type" value="Genomic_DNA"/>
</dbReference>
<dbReference type="Proteomes" id="UP000801864">
    <property type="component" value="Unassembled WGS sequence"/>
</dbReference>
<evidence type="ECO:0000313" key="3">
    <source>
        <dbReference type="Proteomes" id="UP000801864"/>
    </source>
</evidence>
<comment type="caution">
    <text evidence="2">The sequence shown here is derived from an EMBL/GenBank/DDBJ whole genome shotgun (WGS) entry which is preliminary data.</text>
</comment>
<evidence type="ECO:0000313" key="2">
    <source>
        <dbReference type="EMBL" id="KAF3062639.1"/>
    </source>
</evidence>
<reference evidence="2 3" key="1">
    <citation type="submission" date="2018-06" db="EMBL/GenBank/DDBJ databases">
        <title>Genome analysis of cellulolytic fungus Trichoderma lentiforme CFAM-422.</title>
        <authorList>
            <person name="Steindorff A.S."/>
            <person name="Formighieri E.F."/>
            <person name="Midorikawa G.E.O."/>
            <person name="Tamietti M.S."/>
            <person name="Ramos E.Z."/>
            <person name="Silva A.S."/>
            <person name="Bon E.P.S."/>
            <person name="Mendes T.D."/>
            <person name="Damaso M.C.T."/>
            <person name="Favaro L.C.L."/>
        </authorList>
    </citation>
    <scope>NUCLEOTIDE SEQUENCE [LARGE SCALE GENOMIC DNA]</scope>
    <source>
        <strain evidence="2 3">CFAM-422</strain>
    </source>
</reference>
<keyword evidence="3" id="KW-1185">Reference proteome</keyword>
<proteinExistence type="predicted"/>
<feature type="region of interest" description="Disordered" evidence="1">
    <location>
        <begin position="1"/>
        <end position="29"/>
    </location>
</feature>
<evidence type="ECO:0000256" key="1">
    <source>
        <dbReference type="SAM" id="MobiDB-lite"/>
    </source>
</evidence>